<keyword evidence="1" id="KW-1133">Transmembrane helix</keyword>
<feature type="transmembrane region" description="Helical" evidence="1">
    <location>
        <begin position="6"/>
        <end position="32"/>
    </location>
</feature>
<proteinExistence type="predicted"/>
<protein>
    <submittedName>
        <fullName evidence="2">Uncharacterized protein</fullName>
    </submittedName>
</protein>
<accession>X1DXM1</accession>
<reference evidence="2" key="1">
    <citation type="journal article" date="2014" name="Front. Microbiol.">
        <title>High frequency of phylogenetically diverse reductive dehalogenase-homologous genes in deep subseafloor sedimentary metagenomes.</title>
        <authorList>
            <person name="Kawai M."/>
            <person name="Futagami T."/>
            <person name="Toyoda A."/>
            <person name="Takaki Y."/>
            <person name="Nishi S."/>
            <person name="Hori S."/>
            <person name="Arai W."/>
            <person name="Tsubouchi T."/>
            <person name="Morono Y."/>
            <person name="Uchiyama I."/>
            <person name="Ito T."/>
            <person name="Fujiyama A."/>
            <person name="Inagaki F."/>
            <person name="Takami H."/>
        </authorList>
    </citation>
    <scope>NUCLEOTIDE SEQUENCE</scope>
    <source>
        <strain evidence="2">Expedition CK06-06</strain>
    </source>
</reference>
<dbReference type="AlphaFoldDB" id="X1DXM1"/>
<keyword evidence="1" id="KW-0472">Membrane</keyword>
<feature type="transmembrane region" description="Helical" evidence="1">
    <location>
        <begin position="117"/>
        <end position="138"/>
    </location>
</feature>
<sequence length="158" mass="18290">MCVYIVITMVIPILTFTWVKEVQILGVGIVLTQHDYERIIFWISAFGLLISAAAFFNYSAPKQSIRKGTFALVQIILNCLYIWSYKFSGATEIRFEIVFEIASIGFISINVKNMIMLYMGVYFLTIILKGYDFFDYVLNRKTIREKRYKTEIGGNDLS</sequence>
<name>X1DXM1_9ZZZZ</name>
<keyword evidence="1" id="KW-0812">Transmembrane</keyword>
<organism evidence="2">
    <name type="scientific">marine sediment metagenome</name>
    <dbReference type="NCBI Taxonomy" id="412755"/>
    <lineage>
        <taxon>unclassified sequences</taxon>
        <taxon>metagenomes</taxon>
        <taxon>ecological metagenomes</taxon>
    </lineage>
</organism>
<feature type="transmembrane region" description="Helical" evidence="1">
    <location>
        <begin position="64"/>
        <end position="83"/>
    </location>
</feature>
<evidence type="ECO:0000256" key="1">
    <source>
        <dbReference type="SAM" id="Phobius"/>
    </source>
</evidence>
<evidence type="ECO:0000313" key="2">
    <source>
        <dbReference type="EMBL" id="GAH25002.1"/>
    </source>
</evidence>
<feature type="transmembrane region" description="Helical" evidence="1">
    <location>
        <begin position="39"/>
        <end position="58"/>
    </location>
</feature>
<comment type="caution">
    <text evidence="2">The sequence shown here is derived from an EMBL/GenBank/DDBJ whole genome shotgun (WGS) entry which is preliminary data.</text>
</comment>
<gene>
    <name evidence="2" type="ORF">S03H2_05272</name>
</gene>
<dbReference type="EMBL" id="BARU01002182">
    <property type="protein sequence ID" value="GAH25002.1"/>
    <property type="molecule type" value="Genomic_DNA"/>
</dbReference>